<dbReference type="SUPFAM" id="SSF82199">
    <property type="entry name" value="SET domain"/>
    <property type="match status" value="1"/>
</dbReference>
<protein>
    <recommendedName>
        <fullName evidence="2">SET domain-containing protein</fullName>
    </recommendedName>
</protein>
<dbReference type="AlphaFoldDB" id="A0AAD7H4W0"/>
<sequence>MRPGELRKQWATMLAENTFNSKVAISCDDTVVHVLFSQINQRPPHRQHCVSTLRSTGNTPISESLLKGFRDEFEAKKTDILAENSSPETLKERTTMFLESESIRKWTELALDEEYWHGFNWYFMAYIALLAPWKRARIRVCPLAGRIQFSIFATQRIEARTRLYELLGTLSIDPEDQVAHTDLSTMLDANETRKILSGPLFRKYDELIQYEFLDNNQFAITLCTTSAIEAGEEISVDYGPGYFDDEEGGCACVACKPTAPKLASGPSRIKNEAMSRERKRIKNKERKARQRAQYKAKKQEL</sequence>
<dbReference type="PROSITE" id="PS50280">
    <property type="entry name" value="SET"/>
    <property type="match status" value="1"/>
</dbReference>
<feature type="compositionally biased region" description="Basic residues" evidence="1">
    <location>
        <begin position="277"/>
        <end position="301"/>
    </location>
</feature>
<name>A0AAD7H4W0_9AGAR</name>
<gene>
    <name evidence="3" type="ORF">DFH07DRAFT_786046</name>
</gene>
<dbReference type="Proteomes" id="UP001215280">
    <property type="component" value="Unassembled WGS sequence"/>
</dbReference>
<evidence type="ECO:0000313" key="3">
    <source>
        <dbReference type="EMBL" id="KAJ7711934.1"/>
    </source>
</evidence>
<feature type="domain" description="SET" evidence="2">
    <location>
        <begin position="131"/>
        <end position="239"/>
    </location>
</feature>
<dbReference type="InterPro" id="IPR001214">
    <property type="entry name" value="SET_dom"/>
</dbReference>
<evidence type="ECO:0000256" key="1">
    <source>
        <dbReference type="SAM" id="MobiDB-lite"/>
    </source>
</evidence>
<dbReference type="Gene3D" id="2.170.270.10">
    <property type="entry name" value="SET domain"/>
    <property type="match status" value="1"/>
</dbReference>
<accession>A0AAD7H4W0</accession>
<comment type="caution">
    <text evidence="3">The sequence shown here is derived from an EMBL/GenBank/DDBJ whole genome shotgun (WGS) entry which is preliminary data.</text>
</comment>
<reference evidence="3" key="1">
    <citation type="submission" date="2023-03" db="EMBL/GenBank/DDBJ databases">
        <title>Massive genome expansion in bonnet fungi (Mycena s.s.) driven by repeated elements and novel gene families across ecological guilds.</title>
        <authorList>
            <consortium name="Lawrence Berkeley National Laboratory"/>
            <person name="Harder C.B."/>
            <person name="Miyauchi S."/>
            <person name="Viragh M."/>
            <person name="Kuo A."/>
            <person name="Thoen E."/>
            <person name="Andreopoulos B."/>
            <person name="Lu D."/>
            <person name="Skrede I."/>
            <person name="Drula E."/>
            <person name="Henrissat B."/>
            <person name="Morin E."/>
            <person name="Kohler A."/>
            <person name="Barry K."/>
            <person name="LaButti K."/>
            <person name="Morin E."/>
            <person name="Salamov A."/>
            <person name="Lipzen A."/>
            <person name="Mereny Z."/>
            <person name="Hegedus B."/>
            <person name="Baldrian P."/>
            <person name="Stursova M."/>
            <person name="Weitz H."/>
            <person name="Taylor A."/>
            <person name="Grigoriev I.V."/>
            <person name="Nagy L.G."/>
            <person name="Martin F."/>
            <person name="Kauserud H."/>
        </authorList>
    </citation>
    <scope>NUCLEOTIDE SEQUENCE</scope>
    <source>
        <strain evidence="3">CBHHK188m</strain>
    </source>
</reference>
<evidence type="ECO:0000259" key="2">
    <source>
        <dbReference type="PROSITE" id="PS50280"/>
    </source>
</evidence>
<dbReference type="InterPro" id="IPR046341">
    <property type="entry name" value="SET_dom_sf"/>
</dbReference>
<evidence type="ECO:0000313" key="4">
    <source>
        <dbReference type="Proteomes" id="UP001215280"/>
    </source>
</evidence>
<dbReference type="EMBL" id="JARJLG010000451">
    <property type="protein sequence ID" value="KAJ7711934.1"/>
    <property type="molecule type" value="Genomic_DNA"/>
</dbReference>
<keyword evidence="4" id="KW-1185">Reference proteome</keyword>
<organism evidence="3 4">
    <name type="scientific">Mycena maculata</name>
    <dbReference type="NCBI Taxonomy" id="230809"/>
    <lineage>
        <taxon>Eukaryota</taxon>
        <taxon>Fungi</taxon>
        <taxon>Dikarya</taxon>
        <taxon>Basidiomycota</taxon>
        <taxon>Agaricomycotina</taxon>
        <taxon>Agaricomycetes</taxon>
        <taxon>Agaricomycetidae</taxon>
        <taxon>Agaricales</taxon>
        <taxon>Marasmiineae</taxon>
        <taxon>Mycenaceae</taxon>
        <taxon>Mycena</taxon>
    </lineage>
</organism>
<feature type="region of interest" description="Disordered" evidence="1">
    <location>
        <begin position="262"/>
        <end position="301"/>
    </location>
</feature>
<proteinExistence type="predicted"/>